<name>A0AAE1AZN8_9GAST</name>
<evidence type="ECO:0000313" key="2">
    <source>
        <dbReference type="Proteomes" id="UP001283361"/>
    </source>
</evidence>
<reference evidence="1" key="1">
    <citation type="journal article" date="2023" name="G3 (Bethesda)">
        <title>A reference genome for the long-term kleptoplast-retaining sea slug Elysia crispata morphotype clarki.</title>
        <authorList>
            <person name="Eastman K.E."/>
            <person name="Pendleton A.L."/>
            <person name="Shaikh M.A."/>
            <person name="Suttiyut T."/>
            <person name="Ogas R."/>
            <person name="Tomko P."/>
            <person name="Gavelis G."/>
            <person name="Widhalm J.R."/>
            <person name="Wisecaver J.H."/>
        </authorList>
    </citation>
    <scope>NUCLEOTIDE SEQUENCE</scope>
    <source>
        <strain evidence="1">ECLA1</strain>
    </source>
</reference>
<evidence type="ECO:0000313" key="1">
    <source>
        <dbReference type="EMBL" id="KAK3796594.1"/>
    </source>
</evidence>
<keyword evidence="2" id="KW-1185">Reference proteome</keyword>
<sequence length="79" mass="8955">MIEETDSGSFSERLSDLVALKLGVVEVIRQDVYLFHIMVFGLNQSRRVLESLSSASFSTTLHILNHAMDRVSMRTVTRL</sequence>
<organism evidence="1 2">
    <name type="scientific">Elysia crispata</name>
    <name type="common">lettuce slug</name>
    <dbReference type="NCBI Taxonomy" id="231223"/>
    <lineage>
        <taxon>Eukaryota</taxon>
        <taxon>Metazoa</taxon>
        <taxon>Spiralia</taxon>
        <taxon>Lophotrochozoa</taxon>
        <taxon>Mollusca</taxon>
        <taxon>Gastropoda</taxon>
        <taxon>Heterobranchia</taxon>
        <taxon>Euthyneura</taxon>
        <taxon>Panpulmonata</taxon>
        <taxon>Sacoglossa</taxon>
        <taxon>Placobranchoidea</taxon>
        <taxon>Plakobranchidae</taxon>
        <taxon>Elysia</taxon>
    </lineage>
</organism>
<accession>A0AAE1AZN8</accession>
<protein>
    <submittedName>
        <fullName evidence="1">Uncharacterized protein</fullName>
    </submittedName>
</protein>
<comment type="caution">
    <text evidence="1">The sequence shown here is derived from an EMBL/GenBank/DDBJ whole genome shotgun (WGS) entry which is preliminary data.</text>
</comment>
<proteinExistence type="predicted"/>
<dbReference type="AlphaFoldDB" id="A0AAE1AZN8"/>
<dbReference type="EMBL" id="JAWDGP010000872">
    <property type="protein sequence ID" value="KAK3796594.1"/>
    <property type="molecule type" value="Genomic_DNA"/>
</dbReference>
<gene>
    <name evidence="1" type="ORF">RRG08_057842</name>
</gene>
<dbReference type="Proteomes" id="UP001283361">
    <property type="component" value="Unassembled WGS sequence"/>
</dbReference>